<protein>
    <submittedName>
        <fullName evidence="9">RagB/SusD family nutrient uptake outer membrane protein</fullName>
    </submittedName>
</protein>
<evidence type="ECO:0000259" key="7">
    <source>
        <dbReference type="Pfam" id="PF07980"/>
    </source>
</evidence>
<reference evidence="10" key="1">
    <citation type="journal article" date="2019" name="Int. J. Syst. Evol. Microbiol.">
        <title>The Global Catalogue of Microorganisms (GCM) 10K type strain sequencing project: providing services to taxonomists for standard genome sequencing and annotation.</title>
        <authorList>
            <consortium name="The Broad Institute Genomics Platform"/>
            <consortium name="The Broad Institute Genome Sequencing Center for Infectious Disease"/>
            <person name="Wu L."/>
            <person name="Ma J."/>
        </authorList>
    </citation>
    <scope>NUCLEOTIDE SEQUENCE [LARGE SCALE GENOMIC DNA]</scope>
    <source>
        <strain evidence="10">KCTC 52925</strain>
    </source>
</reference>
<keyword evidence="3 6" id="KW-0732">Signal</keyword>
<comment type="subcellular location">
    <subcellularLocation>
        <location evidence="1">Cell outer membrane</location>
    </subcellularLocation>
</comment>
<dbReference type="EMBL" id="JBHUOJ010000015">
    <property type="protein sequence ID" value="MFD2833089.1"/>
    <property type="molecule type" value="Genomic_DNA"/>
</dbReference>
<evidence type="ECO:0000256" key="3">
    <source>
        <dbReference type="ARBA" id="ARBA00022729"/>
    </source>
</evidence>
<dbReference type="Proteomes" id="UP001597438">
    <property type="component" value="Unassembled WGS sequence"/>
</dbReference>
<keyword evidence="10" id="KW-1185">Reference proteome</keyword>
<evidence type="ECO:0000256" key="4">
    <source>
        <dbReference type="ARBA" id="ARBA00023136"/>
    </source>
</evidence>
<name>A0ABW5X3V0_9FLAO</name>
<evidence type="ECO:0000256" key="1">
    <source>
        <dbReference type="ARBA" id="ARBA00004442"/>
    </source>
</evidence>
<comment type="caution">
    <text evidence="9">The sequence shown here is derived from an EMBL/GenBank/DDBJ whole genome shotgun (WGS) entry which is preliminary data.</text>
</comment>
<dbReference type="Gene3D" id="1.25.40.390">
    <property type="match status" value="1"/>
</dbReference>
<evidence type="ECO:0000256" key="6">
    <source>
        <dbReference type="SAM" id="SignalP"/>
    </source>
</evidence>
<dbReference type="Pfam" id="PF14322">
    <property type="entry name" value="SusD-like_3"/>
    <property type="match status" value="1"/>
</dbReference>
<comment type="similarity">
    <text evidence="2">Belongs to the SusD family.</text>
</comment>
<keyword evidence="4" id="KW-0472">Membrane</keyword>
<proteinExistence type="inferred from homology"/>
<gene>
    <name evidence="9" type="ORF">ACFSYS_07285</name>
</gene>
<sequence>MKTKIIFGLFLSTILFASCEKDFLERAPLDVITNETFWKTEEHLVLAVNAAYANVKEKNTVDMENMGDNTIWPSTISYQLIGSGNFGSDLGTLNNEWRSQFTAVRQANAFLENYQKADVPDERKEELAAEVRVIRALGYSYLTNFWGDVPLVTKTLTVDELSGPRNPREEVVDFLMEDLDLAAQHLSAEIPTGANRGRMNKAAALGLKARIALYNQRWDVAEQAAKAVMDMGTYQLYTNGDPQTSYKELFTYAGNLSGGNNRETIISRLSLTGVTDHNLSREIQVPDQVVRWNPTKSLVDSYLMIDGLPIEKSPLYNVDNYDEVFQNRDPRMTQTILEPGSLWGGRYDSSKEHLDNDPSNDHPEIFEVPKFQSDRRGATTITGYYFTKYVEPSTVAQVGRDVNDIILMRYAEILLTYAEARLEQEELTQADVDMTINLLRDRVGMKHMVLAELEAEGLDIREELHRERRVELALEGQRYFDIIRWRQGELLAQDVKGTNVEWLPDYLNLSNLRTDENGFIIVSNNRTFDPSKNYLFPVPLPQLERNPNLGQNPGW</sequence>
<dbReference type="RefSeq" id="WP_251740436.1">
    <property type="nucleotide sequence ID" value="NZ_JBHUOJ010000015.1"/>
</dbReference>
<keyword evidence="5" id="KW-0998">Cell outer membrane</keyword>
<dbReference type="InterPro" id="IPR033985">
    <property type="entry name" value="SusD-like_N"/>
</dbReference>
<dbReference type="InterPro" id="IPR011990">
    <property type="entry name" value="TPR-like_helical_dom_sf"/>
</dbReference>
<feature type="domain" description="RagB/SusD" evidence="7">
    <location>
        <begin position="293"/>
        <end position="555"/>
    </location>
</feature>
<dbReference type="SUPFAM" id="SSF48452">
    <property type="entry name" value="TPR-like"/>
    <property type="match status" value="1"/>
</dbReference>
<evidence type="ECO:0000313" key="10">
    <source>
        <dbReference type="Proteomes" id="UP001597438"/>
    </source>
</evidence>
<feature type="domain" description="SusD-like N-terminal" evidence="8">
    <location>
        <begin position="42"/>
        <end position="213"/>
    </location>
</feature>
<feature type="signal peptide" evidence="6">
    <location>
        <begin position="1"/>
        <end position="17"/>
    </location>
</feature>
<evidence type="ECO:0000313" key="9">
    <source>
        <dbReference type="EMBL" id="MFD2833089.1"/>
    </source>
</evidence>
<feature type="chain" id="PRO_5046480403" evidence="6">
    <location>
        <begin position="18"/>
        <end position="555"/>
    </location>
</feature>
<dbReference type="Pfam" id="PF07980">
    <property type="entry name" value="SusD_RagB"/>
    <property type="match status" value="1"/>
</dbReference>
<evidence type="ECO:0000256" key="5">
    <source>
        <dbReference type="ARBA" id="ARBA00023237"/>
    </source>
</evidence>
<accession>A0ABW5X3V0</accession>
<organism evidence="9 10">
    <name type="scientific">Christiangramia antarctica</name>
    <dbReference type="NCBI Taxonomy" id="2058158"/>
    <lineage>
        <taxon>Bacteria</taxon>
        <taxon>Pseudomonadati</taxon>
        <taxon>Bacteroidota</taxon>
        <taxon>Flavobacteriia</taxon>
        <taxon>Flavobacteriales</taxon>
        <taxon>Flavobacteriaceae</taxon>
        <taxon>Christiangramia</taxon>
    </lineage>
</organism>
<evidence type="ECO:0000259" key="8">
    <source>
        <dbReference type="Pfam" id="PF14322"/>
    </source>
</evidence>
<dbReference type="PROSITE" id="PS51257">
    <property type="entry name" value="PROKAR_LIPOPROTEIN"/>
    <property type="match status" value="1"/>
</dbReference>
<dbReference type="InterPro" id="IPR012944">
    <property type="entry name" value="SusD_RagB_dom"/>
</dbReference>
<evidence type="ECO:0000256" key="2">
    <source>
        <dbReference type="ARBA" id="ARBA00006275"/>
    </source>
</evidence>